<evidence type="ECO:0000256" key="4">
    <source>
        <dbReference type="SAM" id="SignalP"/>
    </source>
</evidence>
<feature type="compositionally biased region" description="Polar residues" evidence="3">
    <location>
        <begin position="242"/>
        <end position="253"/>
    </location>
</feature>
<proteinExistence type="predicted"/>
<comment type="caution">
    <text evidence="6">The sequence shown here is derived from an EMBL/GenBank/DDBJ whole genome shotgun (WGS) entry which is preliminary data.</text>
</comment>
<keyword evidence="4" id="KW-0732">Signal</keyword>
<keyword evidence="2" id="KW-0964">Secreted</keyword>
<dbReference type="PANTHER" id="PTHR24216">
    <property type="entry name" value="PAXILLIN-RELATED"/>
    <property type="match status" value="1"/>
</dbReference>
<dbReference type="InterPro" id="IPR033113">
    <property type="entry name" value="PLA2_histidine"/>
</dbReference>
<feature type="chain" id="PRO_5041260906" description="Apple domain-containing protein" evidence="4">
    <location>
        <begin position="24"/>
        <end position="823"/>
    </location>
</feature>
<dbReference type="GO" id="GO:0050482">
    <property type="term" value="P:arachidonate secretion"/>
    <property type="evidence" value="ECO:0007669"/>
    <property type="project" value="InterPro"/>
</dbReference>
<dbReference type="GO" id="GO:0005576">
    <property type="term" value="C:extracellular region"/>
    <property type="evidence" value="ECO:0007669"/>
    <property type="project" value="UniProtKB-SubCell"/>
</dbReference>
<dbReference type="InterPro" id="IPR003609">
    <property type="entry name" value="Pan_app"/>
</dbReference>
<feature type="signal peptide" evidence="4">
    <location>
        <begin position="1"/>
        <end position="23"/>
    </location>
</feature>
<evidence type="ECO:0000256" key="2">
    <source>
        <dbReference type="ARBA" id="ARBA00022525"/>
    </source>
</evidence>
<feature type="domain" description="Apple" evidence="5">
    <location>
        <begin position="63"/>
        <end position="103"/>
    </location>
</feature>
<dbReference type="Proteomes" id="UP001172159">
    <property type="component" value="Unassembled WGS sequence"/>
</dbReference>
<feature type="compositionally biased region" description="Low complexity" evidence="3">
    <location>
        <begin position="255"/>
        <end position="290"/>
    </location>
</feature>
<reference evidence="6" key="1">
    <citation type="submission" date="2023-06" db="EMBL/GenBank/DDBJ databases">
        <title>Genome-scale phylogeny and comparative genomics of the fungal order Sordariales.</title>
        <authorList>
            <consortium name="Lawrence Berkeley National Laboratory"/>
            <person name="Hensen N."/>
            <person name="Bonometti L."/>
            <person name="Westerberg I."/>
            <person name="Brannstrom I.O."/>
            <person name="Guillou S."/>
            <person name="Cros-Aarteil S."/>
            <person name="Calhoun S."/>
            <person name="Haridas S."/>
            <person name="Kuo A."/>
            <person name="Mondo S."/>
            <person name="Pangilinan J."/>
            <person name="Riley R."/>
            <person name="Labutti K."/>
            <person name="Andreopoulos B."/>
            <person name="Lipzen A."/>
            <person name="Chen C."/>
            <person name="Yanf M."/>
            <person name="Daum C."/>
            <person name="Ng V."/>
            <person name="Clum A."/>
            <person name="Steindorff A."/>
            <person name="Ohm R."/>
            <person name="Martin F."/>
            <person name="Silar P."/>
            <person name="Natvig D."/>
            <person name="Lalanne C."/>
            <person name="Gautier V."/>
            <person name="Ament-Velasquez S.L."/>
            <person name="Kruys A."/>
            <person name="Hutchinson M.I."/>
            <person name="Powell A.J."/>
            <person name="Barry K."/>
            <person name="Miller A.N."/>
            <person name="Grigoriev I.V."/>
            <person name="Debuchy R."/>
            <person name="Gladieux P."/>
            <person name="Thoren M.H."/>
            <person name="Johannesson H."/>
        </authorList>
    </citation>
    <scope>NUCLEOTIDE SEQUENCE</scope>
    <source>
        <strain evidence="6">CBS 540.89</strain>
    </source>
</reference>
<protein>
    <recommendedName>
        <fullName evidence="5">Apple domain-containing protein</fullName>
    </recommendedName>
</protein>
<evidence type="ECO:0000256" key="3">
    <source>
        <dbReference type="SAM" id="MobiDB-lite"/>
    </source>
</evidence>
<sequence length="823" mass="87111">MLSKKQDIFLLLSSLSLFTSSHATPDKRAADAPTCDSNGNIIGAETTYTTESGSIYQITCGREYYGGDLGFYHVQTFAECIKACDRLPGCVDVSYVNSGGECWAKSTVTTLVAAPHVWTAELIEKGSDEWCAPLDCTNGQSDGEEYETEDGRLYEVLCGQDFAGGDIPGAAKGVSFFEDCLRHCDEVSGCVAVAFSNGQCYPKSQASDEVHYRPHVWGARVATVGGGGSSSTSTPPSFSSSAVETPTSTSTVDVETASSTSTPSSTTASSEVPSTSVSPEPPVESSSIEEPSPPPSSTAYPTPSSDPETVTTLEPSSEPEPSSTPESTSSDATTSSSESSTPPSSPPASSSPESTSSDIPSSTEDPSSEPSSSEPSSSEPTSSPTLPPPESESPSSSTAESTQPPSSESPTSSNTDATTTSTALPSWWGGPLPSDYFTSSTWVPPPLPTGTEPACLANPADSLDRQFHLIDFKQQGFLIDLGDRPGLPPLAATEEEGQAMLDALEDWVPTLYRFESPDGGADDLYDIVVVGTSGPKRYLSLEQDGTIGFATASSPSTTTVFFAGCQGRVRIRGVNGALYTVHAAGPGLAASAVLTVGDPPNDGVTVLPPEYTVNATATGATPPANNFMRRSTLQRRQQPVRQAVLDRCGTQAVGSLAHRFEANDKYGVGPVVPNGCGSKGTEWVPDFIWTGCCDAHDRCYGACYMGFRDCNTIFLDCMYRACWNSVSRLNPMSLMACGSTATLYFSVVSSRLGRDAYNRATKDRCQCECWNHWTDQGIRTCSLGGLVECRNVMSWDNNNCGGCDWKCPNGYECWVGECKPIRW</sequence>
<dbReference type="GO" id="GO:0004623">
    <property type="term" value="F:phospholipase A2 activity"/>
    <property type="evidence" value="ECO:0007669"/>
    <property type="project" value="InterPro"/>
</dbReference>
<evidence type="ECO:0000259" key="5">
    <source>
        <dbReference type="Pfam" id="PF14295"/>
    </source>
</evidence>
<evidence type="ECO:0000313" key="7">
    <source>
        <dbReference type="Proteomes" id="UP001172159"/>
    </source>
</evidence>
<keyword evidence="7" id="KW-1185">Reference proteome</keyword>
<dbReference type="InterPro" id="IPR036444">
    <property type="entry name" value="PLipase_A2_dom_sf"/>
</dbReference>
<feature type="domain" description="Apple" evidence="5">
    <location>
        <begin position="161"/>
        <end position="201"/>
    </location>
</feature>
<dbReference type="PANTHER" id="PTHR24216:SF65">
    <property type="entry name" value="PAXILLIN-LIKE PROTEIN 1"/>
    <property type="match status" value="1"/>
</dbReference>
<feature type="compositionally biased region" description="Low complexity" evidence="3">
    <location>
        <begin position="297"/>
        <end position="384"/>
    </location>
</feature>
<evidence type="ECO:0000313" key="6">
    <source>
        <dbReference type="EMBL" id="KAK0747327.1"/>
    </source>
</evidence>
<dbReference type="EMBL" id="JAUKTV010000001">
    <property type="protein sequence ID" value="KAK0747327.1"/>
    <property type="molecule type" value="Genomic_DNA"/>
</dbReference>
<feature type="compositionally biased region" description="Low complexity" evidence="3">
    <location>
        <begin position="230"/>
        <end position="241"/>
    </location>
</feature>
<organism evidence="6 7">
    <name type="scientific">Apiosordaria backusii</name>
    <dbReference type="NCBI Taxonomy" id="314023"/>
    <lineage>
        <taxon>Eukaryota</taxon>
        <taxon>Fungi</taxon>
        <taxon>Dikarya</taxon>
        <taxon>Ascomycota</taxon>
        <taxon>Pezizomycotina</taxon>
        <taxon>Sordariomycetes</taxon>
        <taxon>Sordariomycetidae</taxon>
        <taxon>Sordariales</taxon>
        <taxon>Lasiosphaeriaceae</taxon>
        <taxon>Apiosordaria</taxon>
    </lineage>
</organism>
<accession>A0AA40EXF6</accession>
<dbReference type="Gene3D" id="3.50.4.10">
    <property type="entry name" value="Hepatocyte Growth Factor"/>
    <property type="match status" value="1"/>
</dbReference>
<dbReference type="Gene3D" id="1.20.90.10">
    <property type="entry name" value="Phospholipase A2 domain"/>
    <property type="match status" value="1"/>
</dbReference>
<dbReference type="GO" id="GO:0006644">
    <property type="term" value="P:phospholipid metabolic process"/>
    <property type="evidence" value="ECO:0007669"/>
    <property type="project" value="InterPro"/>
</dbReference>
<gene>
    <name evidence="6" type="ORF">B0T21DRAFT_2036</name>
</gene>
<comment type="subcellular location">
    <subcellularLocation>
        <location evidence="1">Secreted</location>
    </subcellularLocation>
</comment>
<dbReference type="AlphaFoldDB" id="A0AA40EXF6"/>
<feature type="region of interest" description="Disordered" evidence="3">
    <location>
        <begin position="223"/>
        <end position="429"/>
    </location>
</feature>
<name>A0AA40EXF6_9PEZI</name>
<evidence type="ECO:0000256" key="1">
    <source>
        <dbReference type="ARBA" id="ARBA00004613"/>
    </source>
</evidence>
<feature type="compositionally biased region" description="Low complexity" evidence="3">
    <location>
        <begin position="392"/>
        <end position="426"/>
    </location>
</feature>
<dbReference type="PROSITE" id="PS00118">
    <property type="entry name" value="PA2_HIS"/>
    <property type="match status" value="1"/>
</dbReference>
<dbReference type="Pfam" id="PF14295">
    <property type="entry name" value="PAN_4"/>
    <property type="match status" value="2"/>
</dbReference>
<dbReference type="SUPFAM" id="SSF48619">
    <property type="entry name" value="Phospholipase A2, PLA2"/>
    <property type="match status" value="1"/>
</dbReference>